<organism evidence="1 2">
    <name type="scientific">Cetobacterium somerae ATCC BAA-474</name>
    <dbReference type="NCBI Taxonomy" id="1319815"/>
    <lineage>
        <taxon>Bacteria</taxon>
        <taxon>Fusobacteriati</taxon>
        <taxon>Fusobacteriota</taxon>
        <taxon>Fusobacteriia</taxon>
        <taxon>Fusobacteriales</taxon>
        <taxon>Fusobacteriaceae</taxon>
        <taxon>Cetobacterium</taxon>
    </lineage>
</organism>
<dbReference type="EMBL" id="AXZF01000169">
    <property type="protein sequence ID" value="ERT65290.1"/>
    <property type="molecule type" value="Genomic_DNA"/>
</dbReference>
<evidence type="ECO:0000313" key="1">
    <source>
        <dbReference type="EMBL" id="ERT65290.1"/>
    </source>
</evidence>
<name>U7V144_9FUSO</name>
<proteinExistence type="predicted"/>
<evidence type="ECO:0000313" key="2">
    <source>
        <dbReference type="Proteomes" id="UP000017081"/>
    </source>
</evidence>
<dbReference type="AlphaFoldDB" id="U7V144"/>
<dbReference type="HOGENOM" id="CLU_1127509_0_0_0"/>
<dbReference type="RefSeq" id="WP_023052327.1">
    <property type="nucleotide sequence ID" value="NZ_CP173070.2"/>
</dbReference>
<comment type="caution">
    <text evidence="1">The sequence shown here is derived from an EMBL/GenBank/DDBJ whole genome shotgun (WGS) entry which is preliminary data.</text>
</comment>
<protein>
    <submittedName>
        <fullName evidence="1">Uncharacterized protein</fullName>
    </submittedName>
</protein>
<accession>U7V144</accession>
<keyword evidence="2" id="KW-1185">Reference proteome</keyword>
<gene>
    <name evidence="1" type="ORF">HMPREF0202_02801</name>
</gene>
<dbReference type="Proteomes" id="UP000017081">
    <property type="component" value="Unassembled WGS sequence"/>
</dbReference>
<reference evidence="1 2" key="1">
    <citation type="submission" date="2013-08" db="EMBL/GenBank/DDBJ databases">
        <authorList>
            <person name="Weinstock G."/>
            <person name="Sodergren E."/>
            <person name="Wylie T."/>
            <person name="Fulton L."/>
            <person name="Fulton R."/>
            <person name="Fronick C."/>
            <person name="O'Laughlin M."/>
            <person name="Godfrey J."/>
            <person name="Miner T."/>
            <person name="Herter B."/>
            <person name="Appelbaum E."/>
            <person name="Cordes M."/>
            <person name="Lek S."/>
            <person name="Wollam A."/>
            <person name="Pepin K.H."/>
            <person name="Palsikar V.B."/>
            <person name="Mitreva M."/>
            <person name="Wilson R.K."/>
        </authorList>
    </citation>
    <scope>NUCLEOTIDE SEQUENCE [LARGE SCALE GENOMIC DNA]</scope>
    <source>
        <strain evidence="1 2">ATCC BAA-474</strain>
    </source>
</reference>
<sequence>MKKICSKKLDDNFSSKPLETKDEALLVYKIVRAYSDANEEGKLYELLTGESHNNPFLFLEAQPYSQRKHEGNTNLDLAMGSIKKREGTESGIQYDSKNQEKHFLFLEAKWDSDISVGVKYCTIRNQLQRVIDNALYFSFNPESINKIYVVLLTPKKYKNCFEEKLNSRFYGYKYGEYSLDSSIILRELEMIKSELPWKEGENLDSLIQENIKKLTLNWVTFEELIEKITKNSVKEEIKTVYEKINIKKRDVESLYSAI</sequence>